<dbReference type="PANTHER" id="PTHR45632:SF3">
    <property type="entry name" value="KELCH-LIKE PROTEIN 32"/>
    <property type="match status" value="1"/>
</dbReference>
<reference evidence="4 5" key="1">
    <citation type="journal article" date="2024" name="Nat. Commun.">
        <title>Phylogenomics reveals the evolutionary origins of lichenization in chlorophyte algae.</title>
        <authorList>
            <person name="Puginier C."/>
            <person name="Libourel C."/>
            <person name="Otte J."/>
            <person name="Skaloud P."/>
            <person name="Haon M."/>
            <person name="Grisel S."/>
            <person name="Petersen M."/>
            <person name="Berrin J.G."/>
            <person name="Delaux P.M."/>
            <person name="Dal Grande F."/>
            <person name="Keller J."/>
        </authorList>
    </citation>
    <scope>NUCLEOTIDE SEQUENCE [LARGE SCALE GENOMIC DNA]</scope>
    <source>
        <strain evidence="4 5">SAG 2145</strain>
    </source>
</reference>
<keyword evidence="5" id="KW-1185">Reference proteome</keyword>
<dbReference type="InterPro" id="IPR015915">
    <property type="entry name" value="Kelch-typ_b-propeller"/>
</dbReference>
<dbReference type="Gene3D" id="1.25.40.420">
    <property type="match status" value="1"/>
</dbReference>
<dbReference type="Proteomes" id="UP001438707">
    <property type="component" value="Unassembled WGS sequence"/>
</dbReference>
<dbReference type="InterPro" id="IPR011333">
    <property type="entry name" value="SKP1/BTB/POZ_sf"/>
</dbReference>
<dbReference type="PANTHER" id="PTHR45632">
    <property type="entry name" value="LD33804P"/>
    <property type="match status" value="1"/>
</dbReference>
<dbReference type="SUPFAM" id="SSF54695">
    <property type="entry name" value="POZ domain"/>
    <property type="match status" value="1"/>
</dbReference>
<gene>
    <name evidence="4" type="ORF">WJX74_005059</name>
</gene>
<protein>
    <recommendedName>
        <fullName evidence="3">BACK domain-containing protein</fullName>
    </recommendedName>
</protein>
<evidence type="ECO:0000259" key="3">
    <source>
        <dbReference type="SMART" id="SM00875"/>
    </source>
</evidence>
<keyword evidence="2" id="KW-0677">Repeat</keyword>
<evidence type="ECO:0000256" key="1">
    <source>
        <dbReference type="ARBA" id="ARBA00022441"/>
    </source>
</evidence>
<dbReference type="InterPro" id="IPR011705">
    <property type="entry name" value="BACK"/>
</dbReference>
<dbReference type="SMART" id="SM00612">
    <property type="entry name" value="Kelch"/>
    <property type="match status" value="6"/>
</dbReference>
<dbReference type="Pfam" id="PF07707">
    <property type="entry name" value="BACK"/>
    <property type="match status" value="1"/>
</dbReference>
<comment type="caution">
    <text evidence="4">The sequence shown here is derived from an EMBL/GenBank/DDBJ whole genome shotgun (WGS) entry which is preliminary data.</text>
</comment>
<dbReference type="AlphaFoldDB" id="A0AAW1SC77"/>
<evidence type="ECO:0000313" key="5">
    <source>
        <dbReference type="Proteomes" id="UP001438707"/>
    </source>
</evidence>
<dbReference type="CDD" id="cd14733">
    <property type="entry name" value="BACK"/>
    <property type="match status" value="1"/>
</dbReference>
<dbReference type="Gene3D" id="2.120.10.80">
    <property type="entry name" value="Kelch-type beta propeller"/>
    <property type="match status" value="2"/>
</dbReference>
<dbReference type="Pfam" id="PF24681">
    <property type="entry name" value="Kelch_KLHDC2_KLHL20_DRC7"/>
    <property type="match status" value="1"/>
</dbReference>
<proteinExistence type="predicted"/>
<organism evidence="4 5">
    <name type="scientific">Apatococcus lobatus</name>
    <dbReference type="NCBI Taxonomy" id="904363"/>
    <lineage>
        <taxon>Eukaryota</taxon>
        <taxon>Viridiplantae</taxon>
        <taxon>Chlorophyta</taxon>
        <taxon>core chlorophytes</taxon>
        <taxon>Trebouxiophyceae</taxon>
        <taxon>Chlorellales</taxon>
        <taxon>Chlorellaceae</taxon>
        <taxon>Apatococcus</taxon>
    </lineage>
</organism>
<dbReference type="EMBL" id="JALJOS010000002">
    <property type="protein sequence ID" value="KAK9842973.1"/>
    <property type="molecule type" value="Genomic_DNA"/>
</dbReference>
<evidence type="ECO:0000313" key="4">
    <source>
        <dbReference type="EMBL" id="KAK9842973.1"/>
    </source>
</evidence>
<dbReference type="Gene3D" id="3.30.710.10">
    <property type="entry name" value="Potassium Channel Kv1.1, Chain A"/>
    <property type="match status" value="1"/>
</dbReference>
<accession>A0AAW1SC77</accession>
<dbReference type="Pfam" id="PF01344">
    <property type="entry name" value="Kelch_1"/>
    <property type="match status" value="1"/>
</dbReference>
<dbReference type="SMART" id="SM00875">
    <property type="entry name" value="BACK"/>
    <property type="match status" value="1"/>
</dbReference>
<sequence>MRESLNLEKKLGNPSAHLQEFHVPCRSGAVLKQALQVIYGSQPEIIDENVQELVAASDYLGISGLKNDCCECLQGQISLETCCPVLAMARQYNCWELAEQSMQYILRRFEDIMQSEHKAAVQQLSEDVLLEIVRDNNLEAGSETNVLLAILLWVDGDFKERASRTGHLLSAVRLKKGEVKYQAERDLTACSGPAREMLRMAAERLPSPGLPNDGNDSSAQSLPARQSYHTSLLAVGGHDPDWRPLRAVEMYSPARDVWEPGPPMPPQDGMSFVSGATLGRHLYIVGEAAHVSQRVLALDRASQIWQSRPFTLIPRAAAAVAAASSTLYVVGGRKGTSAVLSSVEAFSVEEHQWQEVAELCSPRAALAAAACQGRLYALGGQAGKSIHKTIEEYHGGRDCWQLSSAQMQTERKYLAAACLGGRLLAVGGMTGTRKRLATVEAFDPREGRWQHLPPMSAPRSSCAVASLHNRMYVVGGTTVGTANNDIVCDAVEAFDLHAGRWTTCAALCDARTGLAVAPM</sequence>
<keyword evidence="1" id="KW-0880">Kelch repeat</keyword>
<dbReference type="SUPFAM" id="SSF117281">
    <property type="entry name" value="Kelch motif"/>
    <property type="match status" value="2"/>
</dbReference>
<evidence type="ECO:0000256" key="2">
    <source>
        <dbReference type="ARBA" id="ARBA00022737"/>
    </source>
</evidence>
<feature type="domain" description="BACK" evidence="3">
    <location>
        <begin position="82"/>
        <end position="187"/>
    </location>
</feature>
<name>A0AAW1SC77_9CHLO</name>
<dbReference type="PRINTS" id="PR00501">
    <property type="entry name" value="KELCHREPEAT"/>
</dbReference>
<dbReference type="InterPro" id="IPR006652">
    <property type="entry name" value="Kelch_1"/>
</dbReference>